<dbReference type="SUPFAM" id="SSF47336">
    <property type="entry name" value="ACP-like"/>
    <property type="match status" value="1"/>
</dbReference>
<dbReference type="Pfam" id="PF00550">
    <property type="entry name" value="PP-binding"/>
    <property type="match status" value="1"/>
</dbReference>
<dbReference type="InterPro" id="IPR014030">
    <property type="entry name" value="Ketoacyl_synth_N"/>
</dbReference>
<protein>
    <recommendedName>
        <fullName evidence="7">Ketosynthase family 3 (KS3) domain-containing protein</fullName>
    </recommendedName>
</protein>
<keyword evidence="6" id="KW-0511">Multifunctional enzyme</keyword>
<dbReference type="SUPFAM" id="SSF53335">
    <property type="entry name" value="S-adenosyl-L-methionine-dependent methyltransferases"/>
    <property type="match status" value="1"/>
</dbReference>
<sequence>MAQPIAIVGILVELPSGAYSNTNLDHASFFKFLLEKGQAYEDVPSDRFNIEAWKGDSLGQIHVQKGCFLKYIDLFDNVEFGISSCDARAMAPVTKKLLENYFLALLDSGIDYRKKRVGCYTSGNCIELSTVSNSDKYEPRGSFAGYPSMIANRVSNHLDLLGPSVPVDTACSSSLTALHLAVQAILLGDCQAAVVGGCQLNHRLIDWISYSQSSILSNDGKCKPFELSLFSRAEGCVAIVIKPLKDALRDHDHIYATILGTSINSTGSGGPPGAPVAESQHEAMVDAFQRACRLPQDVAYVELHATGTAKGDPTEANWVGEHFRRSSELLIGSVKGNIGHTEISAFLASLSKVISIFTHNVIPPNVNIERLNPAIKWHDYNLRAPTSPTTLQPVSGKTLLSMASSGIGGFNGHVVLEAPPLACASNCRCKLPQHPNGPVLFMAAGLSPRSASTIADQLSYVLRKALPASEHAALPTVLGRRSKQMNWRSYAVASMVPQTPLQFSSPQFSARDTNPVVFVFSGQGPQYEGMGRELFAYPGTGSTAWPISLTLPTMAMFQIALFDLFIHLGVRPDIVLGHSTGETPLLYASGAASKQMSMELAIIRGQGDGTMAVLSCSPEHAQRLLEQYKVSNPTSVVELACFNSPSGAAIAGQDLAIDGVLDLARSAGTFGRKIRTRVPFHSSMMEACQDRYLEQVRDLFARHAGSYVPKIPTYSTLTGELFRGPFTADYFWENTRYEVRFAQTIKTLHGPSSFIEISPHPVLSSYLSDMVQSPVLSPVHRPKKGSIRSTEHYDILVCLGKLTSAGHNYCMMSNVGLPAYPFLKKRFPLYPDSEKRLNPHHGPVNHPYLKVNTDTHPTLAEHIIRGEPVWPAAGFLEMAMEFGATSLMNVSLRSILSLSAEAPVKVNIARNGAYWKVTSSIPAVRSGKDWEASNVTAYKPFHGDFAFNNYYLPSRIEEVILHQPSKAKYFPAHIYAHVTLHGWRPDAMCYDVVLVDDSGKRLFTLRGLEVIKHKISPRDAIPFPLHIVLQPAFNCIKKLVACTDDATLDSLINAVAKDEGRATSDTCTMYAASYGCDGEEQTKERDYLALYQPPPPNYPNFSLPFFSLADLFVLAVKDTLIGFPNLAVELWIPDTSAAVEFTLPFVVVRQVNQDVLKDAYFDVIVAFGGTDPHSLITKCDNILLPGGIFIVAEFLPSYHAGFDGPPVCHLTPWKRVLDKMDYSVLHYSSDSFQCTIEAQKAPWSTGNPNPFPLFNPSDAFIFDYKLGEELELQWHFSGLNPAQVLEIWILASEGADSAAGLGLTRALRREYLFWEIRFVSFPSSFGDEMRHQCLASLPFCLKSEPEILFSSLGEPLVPRLVPLVAFTQTHRTSSYSGFRAFVASALCPDVSGCQHGSFIVGLQHSASNSSIVDVGATSIVPMKIFSAVDHIAGVVVAVLGVGVSLWKRFHRLTSLRILITHSDNSIGASVCNIYLPSVYKRLYLRRGLKFSHIGQDATMLDLARMGQADFDVIISGYEDQTHIQLLQTLVCPSRGKIFLWHQEVMALLERDPCSIGDALRAAEDSVESLYQDLPSALVESVESVVHLDLPVDPRAIFDPDKTYVILGGIGSIGAHIAFFMTKRGARHIVVTSRSGAASLKTSRNLMAHRIFTYLKGLDSLDIRLEAVDATSSASTRKLFGSIPKAVGGCIILTAVLADGLFPVLGEEQFTSVFAAKSGVIRTLHESVDVTAMDFIVAFSSTSSIVGTGGQANHCAANSLLEEQMLSIPNGFSFVCPGILDSSLMLSGGNPGSEIRLKHLTEWSISTDELILWLDDAFSRYQTGSRFHRYIPNVDWEAMDRTHGMPKLGAHLVPSRTVTHQARSEPVADKASRVIRGVLGISEDDFDPEMPLTSYGIDSLSASRLSFALRSIIELTQFQLLADASLTDLMRKVPQSSPDPALNSGRSDLRVGKSASILMNELVEKYSSSMAHTHSELTTSADQPVLSGQAILLTGSTGALGCHILAQLLGKDQVQTIYALNRKSPDGVALVERQITAFKNQGLPHTLVQSAKLTLLEGELSDVNFGMPLATMNKLSSSVTHIIHNAWRVDFLAPLLHFDGLILGTHKFLEFAMKCSTPPSFSFISSIGKCFLRTNVIRVGLLAGSENGSWDTSHWLPALVQSGAHIGCLPDGDDVISWIPINDAAASIVDMQCAMNETLHLIHPRPTTWRAVVQPLASILGVPLVPYAEWFARLKSTAQFTSQSARGTRITAALKLLDFYRLGLKPGVNTECMGLLPKVASEKGLRASKTLRSLSPLIPADTAKWVEYWQRVGFLHPKSV</sequence>
<dbReference type="InterPro" id="IPR013120">
    <property type="entry name" value="FAR_NAD-bd"/>
</dbReference>
<dbReference type="PROSITE" id="PS52004">
    <property type="entry name" value="KS3_2"/>
    <property type="match status" value="1"/>
</dbReference>
<dbReference type="Pfam" id="PF00109">
    <property type="entry name" value="ketoacyl-synt"/>
    <property type="match status" value="1"/>
</dbReference>
<dbReference type="PANTHER" id="PTHR43775:SF37">
    <property type="entry name" value="SI:DKEY-61P9.11"/>
    <property type="match status" value="1"/>
</dbReference>
<evidence type="ECO:0000313" key="8">
    <source>
        <dbReference type="EMBL" id="KAJ7656557.1"/>
    </source>
</evidence>
<reference evidence="8" key="1">
    <citation type="submission" date="2023-03" db="EMBL/GenBank/DDBJ databases">
        <title>Massive genome expansion in bonnet fungi (Mycena s.s.) driven by repeated elements and novel gene families across ecological guilds.</title>
        <authorList>
            <consortium name="Lawrence Berkeley National Laboratory"/>
            <person name="Harder C.B."/>
            <person name="Miyauchi S."/>
            <person name="Viragh M."/>
            <person name="Kuo A."/>
            <person name="Thoen E."/>
            <person name="Andreopoulos B."/>
            <person name="Lu D."/>
            <person name="Skrede I."/>
            <person name="Drula E."/>
            <person name="Henrissat B."/>
            <person name="Morin E."/>
            <person name="Kohler A."/>
            <person name="Barry K."/>
            <person name="LaButti K."/>
            <person name="Morin E."/>
            <person name="Salamov A."/>
            <person name="Lipzen A."/>
            <person name="Mereny Z."/>
            <person name="Hegedus B."/>
            <person name="Baldrian P."/>
            <person name="Stursova M."/>
            <person name="Weitz H."/>
            <person name="Taylor A."/>
            <person name="Grigoriev I.V."/>
            <person name="Nagy L.G."/>
            <person name="Martin F."/>
            <person name="Kauserud H."/>
        </authorList>
    </citation>
    <scope>NUCLEOTIDE SEQUENCE</scope>
    <source>
        <strain evidence="8">CBHHK067</strain>
    </source>
</reference>
<dbReference type="SUPFAM" id="SSF51735">
    <property type="entry name" value="NAD(P)-binding Rossmann-fold domains"/>
    <property type="match status" value="2"/>
</dbReference>
<dbReference type="Proteomes" id="UP001221757">
    <property type="component" value="Unassembled WGS sequence"/>
</dbReference>
<evidence type="ECO:0000256" key="6">
    <source>
        <dbReference type="ARBA" id="ARBA00023268"/>
    </source>
</evidence>
<dbReference type="SMART" id="SM00822">
    <property type="entry name" value="PKS_KR"/>
    <property type="match status" value="1"/>
</dbReference>
<dbReference type="InterPro" id="IPR013968">
    <property type="entry name" value="PKS_KR"/>
</dbReference>
<dbReference type="InterPro" id="IPR042104">
    <property type="entry name" value="PKS_dehydratase_sf"/>
</dbReference>
<accession>A0AAD7G111</accession>
<organism evidence="8 9">
    <name type="scientific">Mycena rosella</name>
    <name type="common">Pink bonnet</name>
    <name type="synonym">Agaricus rosellus</name>
    <dbReference type="NCBI Taxonomy" id="1033263"/>
    <lineage>
        <taxon>Eukaryota</taxon>
        <taxon>Fungi</taxon>
        <taxon>Dikarya</taxon>
        <taxon>Basidiomycota</taxon>
        <taxon>Agaricomycotina</taxon>
        <taxon>Agaricomycetes</taxon>
        <taxon>Agaricomycetidae</taxon>
        <taxon>Agaricales</taxon>
        <taxon>Marasmiineae</taxon>
        <taxon>Mycenaceae</taxon>
        <taxon>Mycena</taxon>
    </lineage>
</organism>
<proteinExistence type="predicted"/>
<keyword evidence="2" id="KW-0596">Phosphopantetheine</keyword>
<evidence type="ECO:0000256" key="3">
    <source>
        <dbReference type="ARBA" id="ARBA00022553"/>
    </source>
</evidence>
<dbReference type="InterPro" id="IPR014031">
    <property type="entry name" value="Ketoacyl_synth_C"/>
</dbReference>
<comment type="pathway">
    <text evidence="1">Secondary metabolite biosynthesis.</text>
</comment>
<dbReference type="PROSITE" id="PS00606">
    <property type="entry name" value="KS3_1"/>
    <property type="match status" value="1"/>
</dbReference>
<dbReference type="InterPro" id="IPR032821">
    <property type="entry name" value="PKS_assoc"/>
</dbReference>
<evidence type="ECO:0000256" key="1">
    <source>
        <dbReference type="ARBA" id="ARBA00005179"/>
    </source>
</evidence>
<dbReference type="CDD" id="cd00833">
    <property type="entry name" value="PKS"/>
    <property type="match status" value="1"/>
</dbReference>
<dbReference type="Gene3D" id="3.10.129.110">
    <property type="entry name" value="Polyketide synthase dehydratase"/>
    <property type="match status" value="2"/>
</dbReference>
<dbReference type="GO" id="GO:0004315">
    <property type="term" value="F:3-oxoacyl-[acyl-carrier-protein] synthase activity"/>
    <property type="evidence" value="ECO:0007669"/>
    <property type="project" value="InterPro"/>
</dbReference>
<dbReference type="GO" id="GO:0004312">
    <property type="term" value="F:fatty acid synthase activity"/>
    <property type="evidence" value="ECO:0007669"/>
    <property type="project" value="TreeGrafter"/>
</dbReference>
<dbReference type="SUPFAM" id="SSF55048">
    <property type="entry name" value="Probable ACP-binding domain of malonyl-CoA ACP transacylase"/>
    <property type="match status" value="1"/>
</dbReference>
<dbReference type="Pfam" id="PF16197">
    <property type="entry name" value="KAsynt_C_assoc"/>
    <property type="match status" value="1"/>
</dbReference>
<dbReference type="Pfam" id="PF02801">
    <property type="entry name" value="Ketoacyl-synt_C"/>
    <property type="match status" value="1"/>
</dbReference>
<feature type="domain" description="Ketosynthase family 3 (KS3)" evidence="7">
    <location>
        <begin position="2"/>
        <end position="418"/>
    </location>
</feature>
<dbReference type="InterPro" id="IPR016035">
    <property type="entry name" value="Acyl_Trfase/lysoPLipase"/>
</dbReference>
<evidence type="ECO:0000256" key="4">
    <source>
        <dbReference type="ARBA" id="ARBA00022679"/>
    </source>
</evidence>
<dbReference type="Pfam" id="PF00698">
    <property type="entry name" value="Acyl_transf_1"/>
    <property type="match status" value="1"/>
</dbReference>
<dbReference type="GO" id="GO:0006633">
    <property type="term" value="P:fatty acid biosynthetic process"/>
    <property type="evidence" value="ECO:0007669"/>
    <property type="project" value="InterPro"/>
</dbReference>
<name>A0AAD7G111_MYCRO</name>
<dbReference type="InterPro" id="IPR014043">
    <property type="entry name" value="Acyl_transferase_dom"/>
</dbReference>
<dbReference type="InterPro" id="IPR050091">
    <property type="entry name" value="PKS_NRPS_Biosynth_Enz"/>
</dbReference>
<dbReference type="Pfam" id="PF07993">
    <property type="entry name" value="NAD_binding_4"/>
    <property type="match status" value="1"/>
</dbReference>
<dbReference type="InterPro" id="IPR029063">
    <property type="entry name" value="SAM-dependent_MTases_sf"/>
</dbReference>
<dbReference type="InterPro" id="IPR049552">
    <property type="entry name" value="PKS_DH_N"/>
</dbReference>
<keyword evidence="4" id="KW-0808">Transferase</keyword>
<dbReference type="SMART" id="SM00827">
    <property type="entry name" value="PKS_AT"/>
    <property type="match status" value="1"/>
</dbReference>
<dbReference type="Gene3D" id="3.40.366.10">
    <property type="entry name" value="Malonyl-Coenzyme A Acyl Carrier Protein, domain 2"/>
    <property type="match status" value="2"/>
</dbReference>
<dbReference type="EMBL" id="JARKIE010000301">
    <property type="protein sequence ID" value="KAJ7656557.1"/>
    <property type="molecule type" value="Genomic_DNA"/>
</dbReference>
<dbReference type="InterPro" id="IPR020841">
    <property type="entry name" value="PKS_Beta-ketoAc_synthase_dom"/>
</dbReference>
<dbReference type="Pfam" id="PF08659">
    <property type="entry name" value="KR"/>
    <property type="match status" value="1"/>
</dbReference>
<dbReference type="InterPro" id="IPR016036">
    <property type="entry name" value="Malonyl_transacylase_ACP-bd"/>
</dbReference>
<evidence type="ECO:0000256" key="2">
    <source>
        <dbReference type="ARBA" id="ARBA00022450"/>
    </source>
</evidence>
<dbReference type="InterPro" id="IPR018201">
    <property type="entry name" value="Ketoacyl_synth_AS"/>
</dbReference>
<dbReference type="PANTHER" id="PTHR43775">
    <property type="entry name" value="FATTY ACID SYNTHASE"/>
    <property type="match status" value="1"/>
</dbReference>
<dbReference type="InterPro" id="IPR036736">
    <property type="entry name" value="ACP-like_sf"/>
</dbReference>
<keyword evidence="5" id="KW-0843">Virulence</keyword>
<dbReference type="InterPro" id="IPR057326">
    <property type="entry name" value="KR_dom"/>
</dbReference>
<dbReference type="InterPro" id="IPR016039">
    <property type="entry name" value="Thiolase-like"/>
</dbReference>
<evidence type="ECO:0000313" key="9">
    <source>
        <dbReference type="Proteomes" id="UP001221757"/>
    </source>
</evidence>
<dbReference type="SMART" id="SM00825">
    <property type="entry name" value="PKS_KS"/>
    <property type="match status" value="1"/>
</dbReference>
<dbReference type="SUPFAM" id="SSF53901">
    <property type="entry name" value="Thiolase-like"/>
    <property type="match status" value="1"/>
</dbReference>
<evidence type="ECO:0000256" key="5">
    <source>
        <dbReference type="ARBA" id="ARBA00023026"/>
    </source>
</evidence>
<dbReference type="InterPro" id="IPR009081">
    <property type="entry name" value="PP-bd_ACP"/>
</dbReference>
<keyword evidence="9" id="KW-1185">Reference proteome</keyword>
<dbReference type="Gene3D" id="3.40.50.720">
    <property type="entry name" value="NAD(P)-binding Rossmann-like Domain"/>
    <property type="match status" value="3"/>
</dbReference>
<dbReference type="Gene3D" id="3.30.70.250">
    <property type="entry name" value="Malonyl-CoA ACP transacylase, ACP-binding"/>
    <property type="match status" value="1"/>
</dbReference>
<dbReference type="Pfam" id="PF21089">
    <property type="entry name" value="PKS_DH_N"/>
    <property type="match status" value="1"/>
</dbReference>
<dbReference type="SUPFAM" id="SSF52151">
    <property type="entry name" value="FabD/lysophospholipase-like"/>
    <property type="match status" value="1"/>
</dbReference>
<comment type="caution">
    <text evidence="8">The sequence shown here is derived from an EMBL/GenBank/DDBJ whole genome shotgun (WGS) entry which is preliminary data.</text>
</comment>
<gene>
    <name evidence="8" type="ORF">B0H17DRAFT_1265163</name>
</gene>
<evidence type="ECO:0000259" key="7">
    <source>
        <dbReference type="PROSITE" id="PS52004"/>
    </source>
</evidence>
<keyword evidence="3" id="KW-0597">Phosphoprotein</keyword>
<dbReference type="InterPro" id="IPR001227">
    <property type="entry name" value="Ac_transferase_dom_sf"/>
</dbReference>
<dbReference type="InterPro" id="IPR036291">
    <property type="entry name" value="NAD(P)-bd_dom_sf"/>
</dbReference>
<dbReference type="Gene3D" id="3.40.47.10">
    <property type="match status" value="1"/>
</dbReference>